<dbReference type="InterPro" id="IPR050640">
    <property type="entry name" value="Bact_2-comp_sensor_kinase"/>
</dbReference>
<accession>A0ABW4RI47</accession>
<feature type="transmembrane region" description="Helical" evidence="15">
    <location>
        <begin position="24"/>
        <end position="44"/>
    </location>
</feature>
<keyword evidence="19" id="KW-1185">Reference proteome</keyword>
<dbReference type="Gene3D" id="3.30.565.10">
    <property type="entry name" value="Histidine kinase-like ATPase, C-terminal domain"/>
    <property type="match status" value="1"/>
</dbReference>
<dbReference type="InterPro" id="IPR010559">
    <property type="entry name" value="Sig_transdc_His_kin_internal"/>
</dbReference>
<dbReference type="Pfam" id="PF02518">
    <property type="entry name" value="HATPase_c"/>
    <property type="match status" value="1"/>
</dbReference>
<evidence type="ECO:0000256" key="1">
    <source>
        <dbReference type="ARBA" id="ARBA00000085"/>
    </source>
</evidence>
<dbReference type="InterPro" id="IPR005467">
    <property type="entry name" value="His_kinase_dom"/>
</dbReference>
<reference evidence="19" key="1">
    <citation type="journal article" date="2019" name="Int. J. Syst. Evol. Microbiol.">
        <title>The Global Catalogue of Microorganisms (GCM) 10K type strain sequencing project: providing services to taxonomists for standard genome sequencing and annotation.</title>
        <authorList>
            <consortium name="The Broad Institute Genomics Platform"/>
            <consortium name="The Broad Institute Genome Sequencing Center for Infectious Disease"/>
            <person name="Wu L."/>
            <person name="Ma J."/>
        </authorList>
    </citation>
    <scope>NUCLEOTIDE SEQUENCE [LARGE SCALE GENOMIC DNA]</scope>
    <source>
        <strain evidence="19">CCUG 54950</strain>
    </source>
</reference>
<protein>
    <recommendedName>
        <fullName evidence="3">histidine kinase</fullName>
        <ecNumber evidence="3">2.7.13.3</ecNumber>
    </recommendedName>
</protein>
<evidence type="ECO:0000256" key="2">
    <source>
        <dbReference type="ARBA" id="ARBA00004651"/>
    </source>
</evidence>
<evidence type="ECO:0000256" key="13">
    <source>
        <dbReference type="ARBA" id="ARBA00023136"/>
    </source>
</evidence>
<keyword evidence="13 15" id="KW-0472">Membrane</keyword>
<evidence type="ECO:0000256" key="3">
    <source>
        <dbReference type="ARBA" id="ARBA00012438"/>
    </source>
</evidence>
<gene>
    <name evidence="18" type="ORF">ACFSC9_09820</name>
</gene>
<evidence type="ECO:0000256" key="10">
    <source>
        <dbReference type="ARBA" id="ARBA00022840"/>
    </source>
</evidence>
<keyword evidence="6 18" id="KW-0808">Transferase</keyword>
<feature type="transmembrane region" description="Helical" evidence="15">
    <location>
        <begin position="316"/>
        <end position="340"/>
    </location>
</feature>
<dbReference type="InterPro" id="IPR003660">
    <property type="entry name" value="HAMP_dom"/>
</dbReference>
<proteinExistence type="predicted"/>
<dbReference type="RefSeq" id="WP_347324767.1">
    <property type="nucleotide sequence ID" value="NZ_JBCGUH010000004.1"/>
</dbReference>
<dbReference type="SMART" id="SM00387">
    <property type="entry name" value="HATPase_c"/>
    <property type="match status" value="1"/>
</dbReference>
<keyword evidence="7 15" id="KW-0812">Transmembrane</keyword>
<dbReference type="Pfam" id="PF00672">
    <property type="entry name" value="HAMP"/>
    <property type="match status" value="1"/>
</dbReference>
<feature type="domain" description="Histidine kinase" evidence="16">
    <location>
        <begin position="495"/>
        <end position="625"/>
    </location>
</feature>
<dbReference type="CDD" id="cd06225">
    <property type="entry name" value="HAMP"/>
    <property type="match status" value="1"/>
</dbReference>
<evidence type="ECO:0000256" key="6">
    <source>
        <dbReference type="ARBA" id="ARBA00022679"/>
    </source>
</evidence>
<dbReference type="InterPro" id="IPR004358">
    <property type="entry name" value="Sig_transdc_His_kin-like_C"/>
</dbReference>
<evidence type="ECO:0000259" key="17">
    <source>
        <dbReference type="PROSITE" id="PS50885"/>
    </source>
</evidence>
<dbReference type="SMART" id="SM00304">
    <property type="entry name" value="HAMP"/>
    <property type="match status" value="1"/>
</dbReference>
<dbReference type="InterPro" id="IPR003594">
    <property type="entry name" value="HATPase_dom"/>
</dbReference>
<dbReference type="PANTHER" id="PTHR34220:SF11">
    <property type="entry name" value="SENSOR PROTEIN KINASE HPTS"/>
    <property type="match status" value="1"/>
</dbReference>
<evidence type="ECO:0000256" key="8">
    <source>
        <dbReference type="ARBA" id="ARBA00022741"/>
    </source>
</evidence>
<evidence type="ECO:0000256" key="4">
    <source>
        <dbReference type="ARBA" id="ARBA00022475"/>
    </source>
</evidence>
<evidence type="ECO:0000256" key="5">
    <source>
        <dbReference type="ARBA" id="ARBA00022553"/>
    </source>
</evidence>
<evidence type="ECO:0000256" key="11">
    <source>
        <dbReference type="ARBA" id="ARBA00022989"/>
    </source>
</evidence>
<dbReference type="InterPro" id="IPR036890">
    <property type="entry name" value="HATPase_C_sf"/>
</dbReference>
<keyword evidence="4" id="KW-1003">Cell membrane</keyword>
<evidence type="ECO:0000259" key="16">
    <source>
        <dbReference type="PROSITE" id="PS50109"/>
    </source>
</evidence>
<comment type="subcellular location">
    <subcellularLocation>
        <location evidence="2">Cell membrane</location>
        <topology evidence="2">Multi-pass membrane protein</topology>
    </subcellularLocation>
</comment>
<evidence type="ECO:0000313" key="18">
    <source>
        <dbReference type="EMBL" id="MFD1885823.1"/>
    </source>
</evidence>
<feature type="domain" description="HAMP" evidence="17">
    <location>
        <begin position="337"/>
        <end position="388"/>
    </location>
</feature>
<organism evidence="18 19">
    <name type="scientific">Paenibacillus wenxiniae</name>
    <dbReference type="NCBI Taxonomy" id="1636843"/>
    <lineage>
        <taxon>Bacteria</taxon>
        <taxon>Bacillati</taxon>
        <taxon>Bacillota</taxon>
        <taxon>Bacilli</taxon>
        <taxon>Bacillales</taxon>
        <taxon>Paenibacillaceae</taxon>
        <taxon>Paenibacillus</taxon>
    </lineage>
</organism>
<dbReference type="SUPFAM" id="SSF158472">
    <property type="entry name" value="HAMP domain-like"/>
    <property type="match status" value="1"/>
</dbReference>
<evidence type="ECO:0000256" key="14">
    <source>
        <dbReference type="SAM" id="MobiDB-lite"/>
    </source>
</evidence>
<dbReference type="Pfam" id="PF06580">
    <property type="entry name" value="His_kinase"/>
    <property type="match status" value="1"/>
</dbReference>
<keyword evidence="10" id="KW-0067">ATP-binding</keyword>
<dbReference type="Gene3D" id="6.10.340.10">
    <property type="match status" value="1"/>
</dbReference>
<comment type="catalytic activity">
    <reaction evidence="1">
        <text>ATP + protein L-histidine = ADP + protein N-phospho-L-histidine.</text>
        <dbReference type="EC" id="2.7.13.3"/>
    </reaction>
</comment>
<dbReference type="PRINTS" id="PR00344">
    <property type="entry name" value="BCTRLSENSOR"/>
</dbReference>
<evidence type="ECO:0000256" key="7">
    <source>
        <dbReference type="ARBA" id="ARBA00022692"/>
    </source>
</evidence>
<dbReference type="PROSITE" id="PS50885">
    <property type="entry name" value="HAMP"/>
    <property type="match status" value="1"/>
</dbReference>
<keyword evidence="8" id="KW-0547">Nucleotide-binding</keyword>
<evidence type="ECO:0000256" key="15">
    <source>
        <dbReference type="SAM" id="Phobius"/>
    </source>
</evidence>
<keyword evidence="9 18" id="KW-0418">Kinase</keyword>
<dbReference type="Proteomes" id="UP001597233">
    <property type="component" value="Unassembled WGS sequence"/>
</dbReference>
<sequence length="639" mass="72773">MDRWQNRVRDVFRRLNRLPLQSRLIAAYIIVILLPTVAVSYYSYQQINTTYIQDTRLKSIDTLHNEKQTILTQLETMERAAQLAVSDKAVIQYLTENQDKPTAELIEFNENSYARLAQIQINNPSILHLRLYSNSPKTYEIWPIILHESRITDAPWYNQVHGLGDREAWYMQRSDLALDRSDSSRPLEPDPPKLSLLRELELPKGYHAGVIQIDMRLADLAPQTFGKSQEDSSRLLLLDGGDGHVAPPIETDRYTRLAQRLLADPAAQSGELSAQYRADGQSYLLTSMPIERLGAQLVQVVSLEKMLQDTGRARNLIIVATIAFIVLVSLITYVANSLILKNLRKLTQAMKQMRRGELPPMVQVDGGEIGELAYHFNRMSGTINELIAQAVRKQALMKEAELRTLYSQIDAHFLYNTLENIKMLAEIEDQRQISDALTSLGGMMRYNFKWGGEYVTLGQELRHIRNYIEVMNIRFDEPVQLQLDISPAYQELELLKMSLQPIIENAFKHGWTEEQGERQLRIRAIDEGERSVRIVVQDNGQGIPPERIVRLNERLQQASAAELSERSERPDSMSVPSSSRAETSGYGLLNVQQRIQLFFGNEYGLQVQSSAGEGTEVSLRLPKIIVAGGDIRHETTTNY</sequence>
<dbReference type="EMBL" id="JBHUEH010000014">
    <property type="protein sequence ID" value="MFD1885823.1"/>
    <property type="molecule type" value="Genomic_DNA"/>
</dbReference>
<dbReference type="EC" id="2.7.13.3" evidence="3"/>
<comment type="caution">
    <text evidence="18">The sequence shown here is derived from an EMBL/GenBank/DDBJ whole genome shotgun (WGS) entry which is preliminary data.</text>
</comment>
<dbReference type="PROSITE" id="PS50109">
    <property type="entry name" value="HIS_KIN"/>
    <property type="match status" value="1"/>
</dbReference>
<keyword evidence="5" id="KW-0597">Phosphoprotein</keyword>
<evidence type="ECO:0000256" key="12">
    <source>
        <dbReference type="ARBA" id="ARBA00023012"/>
    </source>
</evidence>
<dbReference type="GO" id="GO:0004673">
    <property type="term" value="F:protein histidine kinase activity"/>
    <property type="evidence" value="ECO:0007669"/>
    <property type="project" value="UniProtKB-EC"/>
</dbReference>
<keyword evidence="11 15" id="KW-1133">Transmembrane helix</keyword>
<feature type="region of interest" description="Disordered" evidence="14">
    <location>
        <begin position="559"/>
        <end position="583"/>
    </location>
</feature>
<evidence type="ECO:0000313" key="19">
    <source>
        <dbReference type="Proteomes" id="UP001597233"/>
    </source>
</evidence>
<keyword evidence="12" id="KW-0902">Two-component regulatory system</keyword>
<dbReference type="SUPFAM" id="SSF55874">
    <property type="entry name" value="ATPase domain of HSP90 chaperone/DNA topoisomerase II/histidine kinase"/>
    <property type="match status" value="1"/>
</dbReference>
<evidence type="ECO:0000256" key="9">
    <source>
        <dbReference type="ARBA" id="ARBA00022777"/>
    </source>
</evidence>
<name>A0ABW4RI47_9BACL</name>
<dbReference type="PANTHER" id="PTHR34220">
    <property type="entry name" value="SENSOR HISTIDINE KINASE YPDA"/>
    <property type="match status" value="1"/>
</dbReference>